<evidence type="ECO:0000313" key="3">
    <source>
        <dbReference type="EMBL" id="PWA51822.1"/>
    </source>
</evidence>
<dbReference type="OrthoDB" id="1848700at2759"/>
<organism evidence="3 4">
    <name type="scientific">Artemisia annua</name>
    <name type="common">Sweet wormwood</name>
    <dbReference type="NCBI Taxonomy" id="35608"/>
    <lineage>
        <taxon>Eukaryota</taxon>
        <taxon>Viridiplantae</taxon>
        <taxon>Streptophyta</taxon>
        <taxon>Embryophyta</taxon>
        <taxon>Tracheophyta</taxon>
        <taxon>Spermatophyta</taxon>
        <taxon>Magnoliopsida</taxon>
        <taxon>eudicotyledons</taxon>
        <taxon>Gunneridae</taxon>
        <taxon>Pentapetalae</taxon>
        <taxon>asterids</taxon>
        <taxon>campanulids</taxon>
        <taxon>Asterales</taxon>
        <taxon>Asteraceae</taxon>
        <taxon>Asteroideae</taxon>
        <taxon>Anthemideae</taxon>
        <taxon>Artemisiinae</taxon>
        <taxon>Artemisia</taxon>
    </lineage>
</organism>
<dbReference type="InterPro" id="IPR053781">
    <property type="entry name" value="F-box_AtFBL13-like"/>
</dbReference>
<dbReference type="Gene3D" id="1.20.1280.50">
    <property type="match status" value="1"/>
</dbReference>
<dbReference type="PROSITE" id="PS50181">
    <property type="entry name" value="FBOX"/>
    <property type="match status" value="1"/>
</dbReference>
<gene>
    <name evidence="3" type="ORF">CTI12_AA460190</name>
</gene>
<dbReference type="SUPFAM" id="SSF52047">
    <property type="entry name" value="RNI-like"/>
    <property type="match status" value="1"/>
</dbReference>
<dbReference type="PANTHER" id="PTHR34223">
    <property type="entry name" value="OS11G0201299 PROTEIN"/>
    <property type="match status" value="1"/>
</dbReference>
<feature type="domain" description="F-box" evidence="2">
    <location>
        <begin position="14"/>
        <end position="67"/>
    </location>
</feature>
<reference evidence="3 4" key="1">
    <citation type="journal article" date="2018" name="Mol. Plant">
        <title>The genome of Artemisia annua provides insight into the evolution of Asteraceae family and artemisinin biosynthesis.</title>
        <authorList>
            <person name="Shen Q."/>
            <person name="Zhang L."/>
            <person name="Liao Z."/>
            <person name="Wang S."/>
            <person name="Yan T."/>
            <person name="Shi P."/>
            <person name="Liu M."/>
            <person name="Fu X."/>
            <person name="Pan Q."/>
            <person name="Wang Y."/>
            <person name="Lv Z."/>
            <person name="Lu X."/>
            <person name="Zhang F."/>
            <person name="Jiang W."/>
            <person name="Ma Y."/>
            <person name="Chen M."/>
            <person name="Hao X."/>
            <person name="Li L."/>
            <person name="Tang Y."/>
            <person name="Lv G."/>
            <person name="Zhou Y."/>
            <person name="Sun X."/>
            <person name="Brodelius P.E."/>
            <person name="Rose J.K.C."/>
            <person name="Tang K."/>
        </authorList>
    </citation>
    <scope>NUCLEOTIDE SEQUENCE [LARGE SCALE GENOMIC DNA]</scope>
    <source>
        <strain evidence="4">cv. Huhao1</strain>
        <tissue evidence="3">Leaf</tissue>
    </source>
</reference>
<dbReference type="PANTHER" id="PTHR34223:SF101">
    <property type="entry name" value="F-BOX DOMAIN-CONTAINING PROTEIN"/>
    <property type="match status" value="1"/>
</dbReference>
<keyword evidence="1" id="KW-0175">Coiled coil</keyword>
<accession>A0A2U1LS43</accession>
<dbReference type="AlphaFoldDB" id="A0A2U1LS43"/>
<dbReference type="Gene3D" id="3.80.10.10">
    <property type="entry name" value="Ribonuclease Inhibitor"/>
    <property type="match status" value="1"/>
</dbReference>
<protein>
    <submittedName>
        <fullName evidence="3">F-box domain, cyclin-like protein</fullName>
    </submittedName>
</protein>
<comment type="caution">
    <text evidence="3">The sequence shown here is derived from an EMBL/GenBank/DDBJ whole genome shotgun (WGS) entry which is preliminary data.</text>
</comment>
<keyword evidence="4" id="KW-1185">Reference proteome</keyword>
<dbReference type="CDD" id="cd22160">
    <property type="entry name" value="F-box_AtFBL13-like"/>
    <property type="match status" value="1"/>
</dbReference>
<dbReference type="Proteomes" id="UP000245207">
    <property type="component" value="Unassembled WGS sequence"/>
</dbReference>
<dbReference type="InterPro" id="IPR036047">
    <property type="entry name" value="F-box-like_dom_sf"/>
</dbReference>
<dbReference type="SUPFAM" id="SSF81383">
    <property type="entry name" value="F-box domain"/>
    <property type="match status" value="1"/>
</dbReference>
<dbReference type="Pfam" id="PF00646">
    <property type="entry name" value="F-box"/>
    <property type="match status" value="1"/>
</dbReference>
<name>A0A2U1LS43_ARTAN</name>
<proteinExistence type="predicted"/>
<dbReference type="SMART" id="SM00256">
    <property type="entry name" value="FBOX"/>
    <property type="match status" value="1"/>
</dbReference>
<evidence type="ECO:0000256" key="1">
    <source>
        <dbReference type="SAM" id="Coils"/>
    </source>
</evidence>
<evidence type="ECO:0000259" key="2">
    <source>
        <dbReference type="PROSITE" id="PS50181"/>
    </source>
</evidence>
<feature type="coiled-coil region" evidence="1">
    <location>
        <begin position="392"/>
        <end position="440"/>
    </location>
</feature>
<dbReference type="EMBL" id="PKPP01008017">
    <property type="protein sequence ID" value="PWA51822.1"/>
    <property type="molecule type" value="Genomic_DNA"/>
</dbReference>
<dbReference type="InterPro" id="IPR032675">
    <property type="entry name" value="LRR_dom_sf"/>
</dbReference>
<dbReference type="InterPro" id="IPR001810">
    <property type="entry name" value="F-box_dom"/>
</dbReference>
<dbReference type="InterPro" id="IPR053197">
    <property type="entry name" value="F-box_SCFL_complex_component"/>
</dbReference>
<dbReference type="STRING" id="35608.A0A2U1LS43"/>
<sequence length="624" mass="71366">MEIESKKVRSVVNEDRLSALPDELIHQILSCLDTKCAVQTSLLSSRWNLIWKSMHCLDFSSSEFDNLHKFSKFVTHVLSHRNHQVEVASVKLHFHGAASQAFMRKIANYAFSHNVQELTVVSSCPKKNHEFPPCFFSSQTLKQLSLSFYLFAPCVTPKTPWDFPALTTLDLFDTMLCDDDRESFDPFSKCVNLTNLILRRVTVHAKVFDIIAPQVTKLVLIDCRHSQIVNVIAPQLENLTVTDSPINYMKAPLRLSYLCYSSYSGDLYPQWFKDCFQSLNELHKEKHAQDIINTLQELRSAKRLTLNRGIVECISSHPDLISHIPSPFNNLISLTINSNKTDRPIAHKLKMTTEAREFLLESSPSATFIIEPQHTKAMKAKRAREKKRAKLLADIESDMKELQASVEKENMLFVERKQALESRKAAFENLSAELKLLTKNKMIQSEPESYQIKDVTAGLRTQIRACSGELKGLFDQANEGSIAIFRKKKRIKLYLKDLPKLQRAKLEERYSHQLEEAETLISSLDSTCQDVNTYLIKIMEEHVEDNSENFSTLQDVSSHKLPPASQPKFSSAAILLNFKMLNVRLTYPPPRVSILCHKPEPSTHPGLLMIVKTNWVHARYHEEG</sequence>
<evidence type="ECO:0000313" key="4">
    <source>
        <dbReference type="Proteomes" id="UP000245207"/>
    </source>
</evidence>
<dbReference type="Pfam" id="PF24758">
    <property type="entry name" value="LRR_At5g56370"/>
    <property type="match status" value="1"/>
</dbReference>
<dbReference type="InterPro" id="IPR055411">
    <property type="entry name" value="LRR_FXL15/At3g58940/PEG3-like"/>
</dbReference>